<evidence type="ECO:0000313" key="2">
    <source>
        <dbReference type="Proteomes" id="UP000030641"/>
    </source>
</evidence>
<dbReference type="GeneID" id="25366678"/>
<reference evidence="1 2" key="1">
    <citation type="journal article" date="2014" name="BMC Genomics">
        <title>Genome sequencing of four Aureobasidium pullulans varieties: biotechnological potential, stress tolerance, and description of new species.</title>
        <authorList>
            <person name="Gostin Ar C."/>
            <person name="Ohm R.A."/>
            <person name="Kogej T."/>
            <person name="Sonjak S."/>
            <person name="Turk M."/>
            <person name="Zajc J."/>
            <person name="Zalar P."/>
            <person name="Grube M."/>
            <person name="Sun H."/>
            <person name="Han J."/>
            <person name="Sharma A."/>
            <person name="Chiniquy J."/>
            <person name="Ngan C.Y."/>
            <person name="Lipzen A."/>
            <person name="Barry K."/>
            <person name="Grigoriev I.V."/>
            <person name="Gunde-Cimerman N."/>
        </authorList>
    </citation>
    <scope>NUCLEOTIDE SEQUENCE [LARGE SCALE GENOMIC DNA]</scope>
    <source>
        <strain evidence="1 2">EXF-2481</strain>
    </source>
</reference>
<dbReference type="AlphaFoldDB" id="A0A074Z795"/>
<evidence type="ECO:0000313" key="1">
    <source>
        <dbReference type="EMBL" id="KEQ94756.1"/>
    </source>
</evidence>
<gene>
    <name evidence="1" type="ORF">AUEXF2481DRAFT_40702</name>
</gene>
<sequence length="89" mass="10045">MRRRLSVTPLCTLLRNRLRLRKVLLEVSFLAGALLGYKLNYALGAYLEEKGTCKPQSWYGTRRVAQDWACTTLAMESNCGRVTSAAYKA</sequence>
<name>A0A074Z795_AURSE</name>
<dbReference type="EMBL" id="KL584761">
    <property type="protein sequence ID" value="KEQ94756.1"/>
    <property type="molecule type" value="Genomic_DNA"/>
</dbReference>
<dbReference type="InParanoid" id="A0A074Z795"/>
<keyword evidence="2" id="KW-1185">Reference proteome</keyword>
<organism evidence="1 2">
    <name type="scientific">Aureobasidium subglaciale (strain EXF-2481)</name>
    <name type="common">Aureobasidium pullulans var. subglaciale</name>
    <dbReference type="NCBI Taxonomy" id="1043005"/>
    <lineage>
        <taxon>Eukaryota</taxon>
        <taxon>Fungi</taxon>
        <taxon>Dikarya</taxon>
        <taxon>Ascomycota</taxon>
        <taxon>Pezizomycotina</taxon>
        <taxon>Dothideomycetes</taxon>
        <taxon>Dothideomycetidae</taxon>
        <taxon>Dothideales</taxon>
        <taxon>Saccotheciaceae</taxon>
        <taxon>Aureobasidium</taxon>
    </lineage>
</organism>
<protein>
    <submittedName>
        <fullName evidence="1">Uncharacterized protein</fullName>
    </submittedName>
</protein>
<dbReference type="HOGENOM" id="CLU_2454346_0_0_1"/>
<proteinExistence type="predicted"/>
<dbReference type="RefSeq" id="XP_013343207.1">
    <property type="nucleotide sequence ID" value="XM_013487753.1"/>
</dbReference>
<dbReference type="Proteomes" id="UP000030641">
    <property type="component" value="Unassembled WGS sequence"/>
</dbReference>
<accession>A0A074Z795</accession>